<evidence type="ECO:0000313" key="3">
    <source>
        <dbReference type="EMBL" id="MBL6446326.1"/>
    </source>
</evidence>
<protein>
    <submittedName>
        <fullName evidence="3">AsmA family protein</fullName>
    </submittedName>
</protein>
<feature type="domain" description="AsmA" evidence="2">
    <location>
        <begin position="4"/>
        <end position="172"/>
    </location>
</feature>
<accession>A0A937KB24</accession>
<evidence type="ECO:0000256" key="1">
    <source>
        <dbReference type="SAM" id="Phobius"/>
    </source>
</evidence>
<feature type="transmembrane region" description="Helical" evidence="1">
    <location>
        <begin position="12"/>
        <end position="32"/>
    </location>
</feature>
<dbReference type="GO" id="GO:0005886">
    <property type="term" value="C:plasma membrane"/>
    <property type="evidence" value="ECO:0007669"/>
    <property type="project" value="TreeGrafter"/>
</dbReference>
<dbReference type="PANTHER" id="PTHR30441">
    <property type="entry name" value="DUF748 DOMAIN-CONTAINING PROTEIN"/>
    <property type="match status" value="1"/>
</dbReference>
<gene>
    <name evidence="3" type="ORF">JMN32_08400</name>
</gene>
<keyword evidence="1" id="KW-0812">Transmembrane</keyword>
<dbReference type="Proteomes" id="UP000614216">
    <property type="component" value="Unassembled WGS sequence"/>
</dbReference>
<keyword evidence="1" id="KW-1133">Transmembrane helix</keyword>
<reference evidence="3" key="1">
    <citation type="submission" date="2021-01" db="EMBL/GenBank/DDBJ databases">
        <title>Fulvivirga kasyanovii gen. nov., sp nov., a novel member of the phylum Bacteroidetes isolated from seawater in a mussel farm.</title>
        <authorList>
            <person name="Zhao L.-H."/>
            <person name="Wang Z.-J."/>
        </authorList>
    </citation>
    <scope>NUCLEOTIDE SEQUENCE</scope>
    <source>
        <strain evidence="3">29W222</strain>
    </source>
</reference>
<dbReference type="InterPro" id="IPR052894">
    <property type="entry name" value="AsmA-related"/>
</dbReference>
<dbReference type="EMBL" id="JAEUGD010000023">
    <property type="protein sequence ID" value="MBL6446326.1"/>
    <property type="molecule type" value="Genomic_DNA"/>
</dbReference>
<name>A0A937KB24_9BACT</name>
<comment type="caution">
    <text evidence="3">The sequence shown here is derived from an EMBL/GenBank/DDBJ whole genome shotgun (WGS) entry which is preliminary data.</text>
</comment>
<dbReference type="PANTHER" id="PTHR30441:SF8">
    <property type="entry name" value="DUF748 DOMAIN-CONTAINING PROTEIN"/>
    <property type="match status" value="1"/>
</dbReference>
<dbReference type="RefSeq" id="WP_202855862.1">
    <property type="nucleotide sequence ID" value="NZ_JAEUGD010000023.1"/>
</dbReference>
<evidence type="ECO:0000259" key="2">
    <source>
        <dbReference type="Pfam" id="PF05170"/>
    </source>
</evidence>
<dbReference type="GO" id="GO:0090313">
    <property type="term" value="P:regulation of protein targeting to membrane"/>
    <property type="evidence" value="ECO:0007669"/>
    <property type="project" value="TreeGrafter"/>
</dbReference>
<dbReference type="AlphaFoldDB" id="A0A937KB24"/>
<keyword evidence="1" id="KW-0472">Membrane</keyword>
<keyword evidence="4" id="KW-1185">Reference proteome</keyword>
<sequence length="829" mass="94280">MSIKKVLRKTFLYLLLAAAVVVVSSVLVTFLYRDQLIDHFIREFNKNINTPVHVDKIQVSSLSNFPQVSLSFNDVTVEESYKDSSYPLLSAKRIDFTFNPIAVFRGNYTIEEIHLTDGKCHLKINQQGETNYDIFKQPDTTQHQAVKLDLSKVKLKGVTFTYTNELRNVHLEVTTKSTAANLTALGSAYDVETTGDIFLHYLMVNKSMWAENKDLIVDSKLKYDDSEKYLTINSSTVKVMGSDFSVFGSYSFKEKQLIDLAVEGKNTDIQTLLSLLPKGSSDRFGKYRSKGNVYFDLVMKGEFSEKKSPSLEVNFGLKDSKLYHPDTDAQITHADLKGTFLTPEMSKLSMATLKLENVQGQLEGNSFKSNLYLKNFDDPYVKCDFNGRIDINSLFKFYKAENIRSGKGVLDANINFEGFLKDLKKKETAQKIKTSGEINLEHLYLALRNFPLPLEDLQGNLLFNNNDLALSDVSGSLGNSDFLLNGFFKNIIAYLLFDNEPVGIESDLKSNFIDLDQLLLANSGEKKGDSKYSFKISPRLVLKFDCDIKNLKFRRFKPTSIRGDLKVKNQIAVSDQIKLNAMGGSIALSGLVDASKNKLVKVNTSFSLQNIDVDSIFYVFENFNQDFLEDRHLKGKIFANVDAEMTFNDNLSLYSETLTSNISTSIKGGELNNFEPMQKLARYLDEDKLDHLQFSELKNDIHIEDRTIYLPEMEVSSNITDIKITGTHTFDQQINYKVVAPLRSQQKIDKDEAFGAIEEDHSGRTMLFLKIVGTTSDYRVMYDKESVKKKVVSDLKKEVKELKDAFKNKGRDEQKTIELEEDDYFDWDN</sequence>
<dbReference type="Pfam" id="PF05170">
    <property type="entry name" value="AsmA"/>
    <property type="match status" value="1"/>
</dbReference>
<proteinExistence type="predicted"/>
<evidence type="ECO:0000313" key="4">
    <source>
        <dbReference type="Proteomes" id="UP000614216"/>
    </source>
</evidence>
<dbReference type="InterPro" id="IPR007844">
    <property type="entry name" value="AsmA"/>
</dbReference>
<organism evidence="3 4">
    <name type="scientific">Fulvivirga marina</name>
    <dbReference type="NCBI Taxonomy" id="2494733"/>
    <lineage>
        <taxon>Bacteria</taxon>
        <taxon>Pseudomonadati</taxon>
        <taxon>Bacteroidota</taxon>
        <taxon>Cytophagia</taxon>
        <taxon>Cytophagales</taxon>
        <taxon>Fulvivirgaceae</taxon>
        <taxon>Fulvivirga</taxon>
    </lineage>
</organism>